<keyword evidence="1 2" id="KW-0500">Molybdenum</keyword>
<dbReference type="GO" id="GO:0015689">
    <property type="term" value="P:molybdate ion transport"/>
    <property type="evidence" value="ECO:0007669"/>
    <property type="project" value="InterPro"/>
</dbReference>
<name>A0A238H5B2_9BURK</name>
<accession>A0A238H5B2</accession>
<dbReference type="InterPro" id="IPR005116">
    <property type="entry name" value="Transp-assoc_OB_typ1"/>
</dbReference>
<evidence type="ECO:0000256" key="1">
    <source>
        <dbReference type="ARBA" id="ARBA00022505"/>
    </source>
</evidence>
<dbReference type="NCBIfam" id="TIGR00638">
    <property type="entry name" value="Mop"/>
    <property type="match status" value="1"/>
</dbReference>
<feature type="domain" description="Mop" evidence="3">
    <location>
        <begin position="37"/>
        <end position="102"/>
    </location>
</feature>
<dbReference type="Gene3D" id="2.40.50.100">
    <property type="match status" value="1"/>
</dbReference>
<proteinExistence type="predicted"/>
<dbReference type="Proteomes" id="UP000198460">
    <property type="component" value="Unassembled WGS sequence"/>
</dbReference>
<dbReference type="SUPFAM" id="SSF50331">
    <property type="entry name" value="MOP-like"/>
    <property type="match status" value="1"/>
</dbReference>
<organism evidence="4 5">
    <name type="scientific">Burkholderia singularis</name>
    <dbReference type="NCBI Taxonomy" id="1503053"/>
    <lineage>
        <taxon>Bacteria</taxon>
        <taxon>Pseudomonadati</taxon>
        <taxon>Pseudomonadota</taxon>
        <taxon>Betaproteobacteria</taxon>
        <taxon>Burkholderiales</taxon>
        <taxon>Burkholderiaceae</taxon>
        <taxon>Burkholderia</taxon>
        <taxon>pseudomallei group</taxon>
    </lineage>
</organism>
<dbReference type="PROSITE" id="PS51866">
    <property type="entry name" value="MOP"/>
    <property type="match status" value="1"/>
</dbReference>
<dbReference type="InterPro" id="IPR004606">
    <property type="entry name" value="Mop_domain"/>
</dbReference>
<evidence type="ECO:0000313" key="4">
    <source>
        <dbReference type="EMBL" id="SMG00375.1"/>
    </source>
</evidence>
<dbReference type="InterPro" id="IPR008995">
    <property type="entry name" value="Mo/tungstate-bd_C_term_dom"/>
</dbReference>
<protein>
    <submittedName>
        <fullName evidence="4">Organosulfonate utilization protein SsuF</fullName>
    </submittedName>
</protein>
<dbReference type="EMBL" id="FXAN01000053">
    <property type="protein sequence ID" value="SMG00375.1"/>
    <property type="molecule type" value="Genomic_DNA"/>
</dbReference>
<dbReference type="Pfam" id="PF03459">
    <property type="entry name" value="TOBE"/>
    <property type="match status" value="1"/>
</dbReference>
<sequence>MTMARRGPSGASVPIRSTKPVLHQTNLSEQYSMSITAINVRNQFRGKVKEIIRGPVVSEVDVDTPFGIVTSVITTRSVDELELKVGTEVVALVKSTEVSIARL</sequence>
<dbReference type="AlphaFoldDB" id="A0A238H5B2"/>
<evidence type="ECO:0000313" key="5">
    <source>
        <dbReference type="Proteomes" id="UP000198460"/>
    </source>
</evidence>
<evidence type="ECO:0000256" key="2">
    <source>
        <dbReference type="PROSITE-ProRule" id="PRU01213"/>
    </source>
</evidence>
<evidence type="ECO:0000259" key="3">
    <source>
        <dbReference type="PROSITE" id="PS51866"/>
    </source>
</evidence>
<gene>
    <name evidence="4" type="ORF">BSIN_3446</name>
</gene>
<reference evidence="4 5" key="1">
    <citation type="submission" date="2017-04" db="EMBL/GenBank/DDBJ databases">
        <authorList>
            <person name="Afonso C.L."/>
            <person name="Miller P.J."/>
            <person name="Scott M.A."/>
            <person name="Spackman E."/>
            <person name="Goraichik I."/>
            <person name="Dimitrov K.M."/>
            <person name="Suarez D.L."/>
            <person name="Swayne D.E."/>
        </authorList>
    </citation>
    <scope>NUCLEOTIDE SEQUENCE [LARGE SCALE GENOMIC DNA]</scope>
    <source>
        <strain evidence="4">LMG 28154</strain>
    </source>
</reference>